<protein>
    <submittedName>
        <fullName evidence="2">DUF1330 domain-containing protein</fullName>
    </submittedName>
</protein>
<dbReference type="Proteomes" id="UP000670776">
    <property type="component" value="Unassembled WGS sequence"/>
</dbReference>
<dbReference type="InterPro" id="IPR011008">
    <property type="entry name" value="Dimeric_a/b-barrel"/>
</dbReference>
<sequence>MAAYCLFDIIEIHNEEAMNTYRNNVIDVVGKFKGKYIVIGNGTVKEGSYKPVYPVMIEFPSLDLAEAWYNSKEYSKLKELRLAAVTSNAIFFDGFVPNHETY</sequence>
<gene>
    <name evidence="2" type="ORF">J8H85_00180</name>
</gene>
<keyword evidence="3" id="KW-1185">Reference proteome</keyword>
<organism evidence="2 3">
    <name type="scientific">Mariniflexile gromovii</name>
    <dbReference type="NCBI Taxonomy" id="362523"/>
    <lineage>
        <taxon>Bacteria</taxon>
        <taxon>Pseudomonadati</taxon>
        <taxon>Bacteroidota</taxon>
        <taxon>Flavobacteriia</taxon>
        <taxon>Flavobacteriales</taxon>
        <taxon>Flavobacteriaceae</taxon>
        <taxon>Mariniflexile</taxon>
    </lineage>
</organism>
<dbReference type="PANTHER" id="PTHR41521:SF4">
    <property type="entry name" value="BLR0684 PROTEIN"/>
    <property type="match status" value="1"/>
</dbReference>
<dbReference type="Gene3D" id="3.30.70.100">
    <property type="match status" value="1"/>
</dbReference>
<dbReference type="RefSeq" id="WP_209651485.1">
    <property type="nucleotide sequence ID" value="NZ_JAGJCB010000001.1"/>
</dbReference>
<dbReference type="InterPro" id="IPR010753">
    <property type="entry name" value="DUF1330"/>
</dbReference>
<dbReference type="SUPFAM" id="SSF54909">
    <property type="entry name" value="Dimeric alpha+beta barrel"/>
    <property type="match status" value="1"/>
</dbReference>
<comment type="caution">
    <text evidence="2">The sequence shown here is derived from an EMBL/GenBank/DDBJ whole genome shotgun (WGS) entry which is preliminary data.</text>
</comment>
<dbReference type="Pfam" id="PF07045">
    <property type="entry name" value="DUF1330"/>
    <property type="match status" value="1"/>
</dbReference>
<evidence type="ECO:0000313" key="2">
    <source>
        <dbReference type="EMBL" id="MBP0902228.1"/>
    </source>
</evidence>
<dbReference type="PANTHER" id="PTHR41521">
    <property type="match status" value="1"/>
</dbReference>
<dbReference type="EMBL" id="JAGJCB010000001">
    <property type="protein sequence ID" value="MBP0902228.1"/>
    <property type="molecule type" value="Genomic_DNA"/>
</dbReference>
<evidence type="ECO:0000313" key="3">
    <source>
        <dbReference type="Proteomes" id="UP000670776"/>
    </source>
</evidence>
<feature type="domain" description="DUF1330" evidence="1">
    <location>
        <begin position="3"/>
        <end position="94"/>
    </location>
</feature>
<evidence type="ECO:0000259" key="1">
    <source>
        <dbReference type="Pfam" id="PF07045"/>
    </source>
</evidence>
<accession>A0ABS4BNQ5</accession>
<reference evidence="2 3" key="1">
    <citation type="submission" date="2021-04" db="EMBL/GenBank/DDBJ databases">
        <title>Mariniflexile gromovii gen. nov., sp. nov., a gliding bacterium isolated from the sea urchin Strongylocentrotus intermedius.</title>
        <authorList>
            <person name="Ko S."/>
            <person name="Le V."/>
            <person name="Ahn C.-Y."/>
            <person name="Oh H.-M."/>
        </authorList>
    </citation>
    <scope>NUCLEOTIDE SEQUENCE [LARGE SCALE GENOMIC DNA]</scope>
    <source>
        <strain evidence="2 3">KCTC 12570</strain>
    </source>
</reference>
<name>A0ABS4BNQ5_9FLAO</name>
<proteinExistence type="predicted"/>